<organism evidence="2 3">
    <name type="scientific">Rhodococcus coprophilus</name>
    <dbReference type="NCBI Taxonomy" id="38310"/>
    <lineage>
        <taxon>Bacteria</taxon>
        <taxon>Bacillati</taxon>
        <taxon>Actinomycetota</taxon>
        <taxon>Actinomycetes</taxon>
        <taxon>Mycobacteriales</taxon>
        <taxon>Nocardiaceae</taxon>
        <taxon>Rhodococcus</taxon>
    </lineage>
</organism>
<dbReference type="InterPro" id="IPR050471">
    <property type="entry name" value="AB_hydrolase"/>
</dbReference>
<dbReference type="RefSeq" id="WP_072699840.1">
    <property type="nucleotide sequence ID" value="NZ_JAFBBL010000001.1"/>
</dbReference>
<evidence type="ECO:0000313" key="3">
    <source>
        <dbReference type="Proteomes" id="UP000249091"/>
    </source>
</evidence>
<name>A0A2X4X1Q8_9NOCA</name>
<dbReference type="InterPro" id="IPR000073">
    <property type="entry name" value="AB_hydrolase_1"/>
</dbReference>
<reference evidence="2 3" key="1">
    <citation type="submission" date="2018-06" db="EMBL/GenBank/DDBJ databases">
        <authorList>
            <consortium name="Pathogen Informatics"/>
            <person name="Doyle S."/>
        </authorList>
    </citation>
    <scope>NUCLEOTIDE SEQUENCE [LARGE SCALE GENOMIC DNA]</scope>
    <source>
        <strain evidence="2 3">NCTC10994</strain>
    </source>
</reference>
<dbReference type="PANTHER" id="PTHR43433">
    <property type="entry name" value="HYDROLASE, ALPHA/BETA FOLD FAMILY PROTEIN"/>
    <property type="match status" value="1"/>
</dbReference>
<feature type="domain" description="AB hydrolase-1" evidence="1">
    <location>
        <begin position="50"/>
        <end position="180"/>
    </location>
</feature>
<keyword evidence="2" id="KW-0645">Protease</keyword>
<keyword evidence="2" id="KW-0031">Aminopeptidase</keyword>
<protein>
    <submittedName>
        <fullName evidence="2">Prolyl aminopeptidase</fullName>
        <ecNumber evidence="2">3.4.11.5</ecNumber>
    </submittedName>
</protein>
<accession>A0A2X4X1Q8</accession>
<dbReference type="InterPro" id="IPR029058">
    <property type="entry name" value="AB_hydrolase_fold"/>
</dbReference>
<dbReference type="AlphaFoldDB" id="A0A2X4X1Q8"/>
<dbReference type="PANTHER" id="PTHR43433:SF8">
    <property type="entry name" value="BIFUNCTIONAL LIPASE_ADENYLATE CYCLASE LIPJ"/>
    <property type="match status" value="1"/>
</dbReference>
<evidence type="ECO:0000313" key="2">
    <source>
        <dbReference type="EMBL" id="SQI30384.1"/>
    </source>
</evidence>
<proteinExistence type="predicted"/>
<sequence>MASLQATVLKRAAHKIAGSHGHEVMRPVGDGTETQFPLTYVRTGPRGKVPVLMVPGGPGLASVLPYRSLRRRAEHAGLDVLMMEHRGIGLSRRDVHGNELPSEAVTVDHVVEDLAAVLDDAGVERVIVYGSSYGTYLAQGFGVRYPDRVAGMILDSPMLSVADDIEGARSYRRGLFLETTDPDLAPVVEALRTALACGVPEPEINVVVQIAYEYGGPDLLREFLVQRSNGRLRRIWNRVANAGSAEIDGGGAPFFFEPDLVSRIAFRELGYGLPPDGELLDPQEIFAAAATRHPDFVGEPFDLPSQIPAFSWPTAVISGGRDLRTPPPIAEKIVDLVPGAVLVSIPIMGHSAMDSHQLAAVYVTKMLADNRSESPATMEHHIAGLPQRGAANLMRRAITGAVVVGRWTAAVASRLPFRAGS</sequence>
<dbReference type="EMBL" id="LS483468">
    <property type="protein sequence ID" value="SQI30384.1"/>
    <property type="molecule type" value="Genomic_DNA"/>
</dbReference>
<dbReference type="EC" id="3.4.11.5" evidence="2"/>
<gene>
    <name evidence="2" type="primary">pip_1</name>
    <name evidence="2" type="ORF">NCTC10994_01539</name>
</gene>
<dbReference type="Gene3D" id="3.40.50.1820">
    <property type="entry name" value="alpha/beta hydrolase"/>
    <property type="match status" value="1"/>
</dbReference>
<evidence type="ECO:0000259" key="1">
    <source>
        <dbReference type="Pfam" id="PF00561"/>
    </source>
</evidence>
<dbReference type="GO" id="GO:0004177">
    <property type="term" value="F:aminopeptidase activity"/>
    <property type="evidence" value="ECO:0007669"/>
    <property type="project" value="UniProtKB-KW"/>
</dbReference>
<keyword evidence="3" id="KW-1185">Reference proteome</keyword>
<dbReference type="KEGG" id="rcr:NCTC10994_01539"/>
<dbReference type="Proteomes" id="UP000249091">
    <property type="component" value="Chromosome 1"/>
</dbReference>
<dbReference type="SUPFAM" id="SSF53474">
    <property type="entry name" value="alpha/beta-Hydrolases"/>
    <property type="match status" value="1"/>
</dbReference>
<dbReference type="Pfam" id="PF00561">
    <property type="entry name" value="Abhydrolase_1"/>
    <property type="match status" value="1"/>
</dbReference>
<dbReference type="STRING" id="1219011.GCA_001895045_01858"/>
<keyword evidence="2" id="KW-0378">Hydrolase</keyword>